<feature type="non-terminal residue" evidence="2">
    <location>
        <position position="1"/>
    </location>
</feature>
<evidence type="ECO:0000256" key="1">
    <source>
        <dbReference type="SAM" id="MobiDB-lite"/>
    </source>
</evidence>
<gene>
    <name evidence="2" type="ORF">GBAR_LOCUS8525</name>
</gene>
<dbReference type="EMBL" id="CASHTH010001261">
    <property type="protein sequence ID" value="CAI8013453.1"/>
    <property type="molecule type" value="Genomic_DNA"/>
</dbReference>
<name>A0AA35RKX9_GEOBA</name>
<comment type="caution">
    <text evidence="2">The sequence shown here is derived from an EMBL/GenBank/DDBJ whole genome shotgun (WGS) entry which is preliminary data.</text>
</comment>
<keyword evidence="3" id="KW-1185">Reference proteome</keyword>
<accession>A0AA35RKX9</accession>
<sequence length="32" mass="3433">SASSCCCDNTSSLKPSSSPSNLAWWERGEGER</sequence>
<evidence type="ECO:0000313" key="2">
    <source>
        <dbReference type="EMBL" id="CAI8013453.1"/>
    </source>
</evidence>
<evidence type="ECO:0000313" key="3">
    <source>
        <dbReference type="Proteomes" id="UP001174909"/>
    </source>
</evidence>
<feature type="compositionally biased region" description="Low complexity" evidence="1">
    <location>
        <begin position="11"/>
        <end position="20"/>
    </location>
</feature>
<organism evidence="2 3">
    <name type="scientific">Geodia barretti</name>
    <name type="common">Barrett's horny sponge</name>
    <dbReference type="NCBI Taxonomy" id="519541"/>
    <lineage>
        <taxon>Eukaryota</taxon>
        <taxon>Metazoa</taxon>
        <taxon>Porifera</taxon>
        <taxon>Demospongiae</taxon>
        <taxon>Heteroscleromorpha</taxon>
        <taxon>Tetractinellida</taxon>
        <taxon>Astrophorina</taxon>
        <taxon>Geodiidae</taxon>
        <taxon>Geodia</taxon>
    </lineage>
</organism>
<reference evidence="2" key="1">
    <citation type="submission" date="2023-03" db="EMBL/GenBank/DDBJ databases">
        <authorList>
            <person name="Steffen K."/>
            <person name="Cardenas P."/>
        </authorList>
    </citation>
    <scope>NUCLEOTIDE SEQUENCE</scope>
</reference>
<protein>
    <submittedName>
        <fullName evidence="2">Uncharacterized protein</fullName>
    </submittedName>
</protein>
<proteinExistence type="predicted"/>
<dbReference type="Proteomes" id="UP001174909">
    <property type="component" value="Unassembled WGS sequence"/>
</dbReference>
<dbReference type="AlphaFoldDB" id="A0AA35RKX9"/>
<feature type="region of interest" description="Disordered" evidence="1">
    <location>
        <begin position="1"/>
        <end position="32"/>
    </location>
</feature>